<protein>
    <submittedName>
        <fullName evidence="1">Lactam utilization protein LamB</fullName>
    </submittedName>
</protein>
<dbReference type="Pfam" id="PF03746">
    <property type="entry name" value="LamB_YcsF"/>
    <property type="match status" value="1"/>
</dbReference>
<dbReference type="AlphaFoldDB" id="A0A3B0SDP8"/>
<evidence type="ECO:0000313" key="1">
    <source>
        <dbReference type="EMBL" id="VAW02430.1"/>
    </source>
</evidence>
<dbReference type="GO" id="GO:0005975">
    <property type="term" value="P:carbohydrate metabolic process"/>
    <property type="evidence" value="ECO:0007669"/>
    <property type="project" value="InterPro"/>
</dbReference>
<proteinExistence type="predicted"/>
<name>A0A3B0SDP8_9ZZZZ</name>
<dbReference type="InterPro" id="IPR011330">
    <property type="entry name" value="Glyco_hydro/deAcase_b/a-brl"/>
</dbReference>
<dbReference type="PANTHER" id="PTHR30292:SF0">
    <property type="entry name" value="5-OXOPROLINASE SUBUNIT A"/>
    <property type="match status" value="1"/>
</dbReference>
<dbReference type="CDD" id="cd10801">
    <property type="entry name" value="LamB_YcsF_like_1"/>
    <property type="match status" value="1"/>
</dbReference>
<dbReference type="PANTHER" id="PTHR30292">
    <property type="entry name" value="UNCHARACTERIZED PROTEIN YBGL-RELATED"/>
    <property type="match status" value="1"/>
</dbReference>
<accession>A0A3B0SDP8</accession>
<sequence>MNARIDLNADMGEYADAAQRAVEAALMPLITSCSIACGGHAGDNASMRATAQLACKHGVAVGAHPSYPDVKNFGRKSLRGDLNALRAAISDQVTALRRILDEEGMVLRHVKPHGALYGDAAGDVALAEMIAEAAHGATLIGPSGSALQAASASGFIAEGFVDRRYLASGALAPRGEPGAVIKDIAARAAQALTLARNDTLDLADGAITLHIDTLCIHSDTPGAVETAIAVRNILEADGFTIAALEPRK</sequence>
<dbReference type="Gene3D" id="3.20.20.370">
    <property type="entry name" value="Glycoside hydrolase/deacetylase"/>
    <property type="match status" value="1"/>
</dbReference>
<reference evidence="1" key="1">
    <citation type="submission" date="2018-06" db="EMBL/GenBank/DDBJ databases">
        <authorList>
            <person name="Zhirakovskaya E."/>
        </authorList>
    </citation>
    <scope>NUCLEOTIDE SEQUENCE</scope>
</reference>
<dbReference type="EMBL" id="UOEH01000364">
    <property type="protein sequence ID" value="VAW02430.1"/>
    <property type="molecule type" value="Genomic_DNA"/>
</dbReference>
<dbReference type="SUPFAM" id="SSF88713">
    <property type="entry name" value="Glycoside hydrolase/deacetylase"/>
    <property type="match status" value="1"/>
</dbReference>
<gene>
    <name evidence="1" type="ORF">MNBD_ALPHA05-410</name>
</gene>
<dbReference type="InterPro" id="IPR005501">
    <property type="entry name" value="LamB/YcsF/PxpA-like"/>
</dbReference>
<organism evidence="1">
    <name type="scientific">hydrothermal vent metagenome</name>
    <dbReference type="NCBI Taxonomy" id="652676"/>
    <lineage>
        <taxon>unclassified sequences</taxon>
        <taxon>metagenomes</taxon>
        <taxon>ecological metagenomes</taxon>
    </lineage>
</organism>